<accession>H2XQ82</accession>
<dbReference type="EMBL" id="EAAA01001888">
    <property type="status" value="NOT_ANNOTATED_CDS"/>
    <property type="molecule type" value="Genomic_DNA"/>
</dbReference>
<dbReference type="Proteomes" id="UP000008144">
    <property type="component" value="Chromosome 4"/>
</dbReference>
<proteinExistence type="predicted"/>
<dbReference type="Ensembl" id="ENSCINT00000033464.1">
    <property type="protein sequence ID" value="ENSCINP00000031816.1"/>
    <property type="gene ID" value="ENSCING00000019690.1"/>
</dbReference>
<evidence type="ECO:0000256" key="1">
    <source>
        <dbReference type="SAM" id="MobiDB-lite"/>
    </source>
</evidence>
<dbReference type="InParanoid" id="H2XQ82"/>
<dbReference type="AlphaFoldDB" id="H2XQ82"/>
<feature type="compositionally biased region" description="Basic and acidic residues" evidence="1">
    <location>
        <begin position="165"/>
        <end position="196"/>
    </location>
</feature>
<dbReference type="HOGENOM" id="CLU_1274764_0_0_1"/>
<reference evidence="2" key="4">
    <citation type="submission" date="2025-09" db="UniProtKB">
        <authorList>
            <consortium name="Ensembl"/>
        </authorList>
    </citation>
    <scope>IDENTIFICATION</scope>
</reference>
<feature type="compositionally biased region" description="Polar residues" evidence="1">
    <location>
        <begin position="197"/>
        <end position="206"/>
    </location>
</feature>
<dbReference type="GeneTree" id="ENSGT00940000155758"/>
<sequence length="217" mass="25741">MSSDNDVHFRLSRWHESTRHKINMNRILREHNEALIMAEAEKQQGLSIKETEKNALQEKLNNATQNIQDLENEYEKLKRQANSKNEKDRATINQITQELKDFRTQFELATEAHEREIKGLNDACKQVHAMRDAAMKEVEELKLQLRMVEDARDGVRRDLIEAQRKVRETEEARDRQRKENLELRRGINDECHEKQTVSKTNDQLRTQVKKAEQERIS</sequence>
<reference evidence="3" key="1">
    <citation type="journal article" date="2002" name="Science">
        <title>The draft genome of Ciona intestinalis: insights into chordate and vertebrate origins.</title>
        <authorList>
            <person name="Dehal P."/>
            <person name="Satou Y."/>
            <person name="Campbell R.K."/>
            <person name="Chapman J."/>
            <person name="Degnan B."/>
            <person name="De Tomaso A."/>
            <person name="Davidson B."/>
            <person name="Di Gregorio A."/>
            <person name="Gelpke M."/>
            <person name="Goodstein D.M."/>
            <person name="Harafuji N."/>
            <person name="Hastings K.E."/>
            <person name="Ho I."/>
            <person name="Hotta K."/>
            <person name="Huang W."/>
            <person name="Kawashima T."/>
            <person name="Lemaire P."/>
            <person name="Martinez D."/>
            <person name="Meinertzhagen I.A."/>
            <person name="Necula S."/>
            <person name="Nonaka M."/>
            <person name="Putnam N."/>
            <person name="Rash S."/>
            <person name="Saiga H."/>
            <person name="Satake M."/>
            <person name="Terry A."/>
            <person name="Yamada L."/>
            <person name="Wang H.G."/>
            <person name="Awazu S."/>
            <person name="Azumi K."/>
            <person name="Boore J."/>
            <person name="Branno M."/>
            <person name="Chin-Bow S."/>
            <person name="DeSantis R."/>
            <person name="Doyle S."/>
            <person name="Francino P."/>
            <person name="Keys D.N."/>
            <person name="Haga S."/>
            <person name="Hayashi H."/>
            <person name="Hino K."/>
            <person name="Imai K.S."/>
            <person name="Inaba K."/>
            <person name="Kano S."/>
            <person name="Kobayashi K."/>
            <person name="Kobayashi M."/>
            <person name="Lee B.I."/>
            <person name="Makabe K.W."/>
            <person name="Manohar C."/>
            <person name="Matassi G."/>
            <person name="Medina M."/>
            <person name="Mochizuki Y."/>
            <person name="Mount S."/>
            <person name="Morishita T."/>
            <person name="Miura S."/>
            <person name="Nakayama A."/>
            <person name="Nishizaka S."/>
            <person name="Nomoto H."/>
            <person name="Ohta F."/>
            <person name="Oishi K."/>
            <person name="Rigoutsos I."/>
            <person name="Sano M."/>
            <person name="Sasaki A."/>
            <person name="Sasakura Y."/>
            <person name="Shoguchi E."/>
            <person name="Shin-i T."/>
            <person name="Spagnuolo A."/>
            <person name="Stainier D."/>
            <person name="Suzuki M.M."/>
            <person name="Tassy O."/>
            <person name="Takatori N."/>
            <person name="Tokuoka M."/>
            <person name="Yagi K."/>
            <person name="Yoshizaki F."/>
            <person name="Wada S."/>
            <person name="Zhang C."/>
            <person name="Hyatt P.D."/>
            <person name="Larimer F."/>
            <person name="Detter C."/>
            <person name="Doggett N."/>
            <person name="Glavina T."/>
            <person name="Hawkins T."/>
            <person name="Richardson P."/>
            <person name="Lucas S."/>
            <person name="Kohara Y."/>
            <person name="Levine M."/>
            <person name="Satoh N."/>
            <person name="Rokhsar D.S."/>
        </authorList>
    </citation>
    <scope>NUCLEOTIDE SEQUENCE [LARGE SCALE GENOMIC DNA]</scope>
</reference>
<dbReference type="STRING" id="7719.ENSCINP00000031816"/>
<feature type="region of interest" description="Disordered" evidence="1">
    <location>
        <begin position="165"/>
        <end position="217"/>
    </location>
</feature>
<organism evidence="2 3">
    <name type="scientific">Ciona intestinalis</name>
    <name type="common">Transparent sea squirt</name>
    <name type="synonym">Ascidia intestinalis</name>
    <dbReference type="NCBI Taxonomy" id="7719"/>
    <lineage>
        <taxon>Eukaryota</taxon>
        <taxon>Metazoa</taxon>
        <taxon>Chordata</taxon>
        <taxon>Tunicata</taxon>
        <taxon>Ascidiacea</taxon>
        <taxon>Phlebobranchia</taxon>
        <taxon>Cionidae</taxon>
        <taxon>Ciona</taxon>
    </lineage>
</organism>
<keyword evidence="3" id="KW-1185">Reference proteome</keyword>
<reference evidence="2" key="2">
    <citation type="journal article" date="2008" name="Genome Biol.">
        <title>Improved genome assembly and evidence-based global gene model set for the chordate Ciona intestinalis: new insight into intron and operon populations.</title>
        <authorList>
            <person name="Satou Y."/>
            <person name="Mineta K."/>
            <person name="Ogasawara M."/>
            <person name="Sasakura Y."/>
            <person name="Shoguchi E."/>
            <person name="Ueno K."/>
            <person name="Yamada L."/>
            <person name="Matsumoto J."/>
            <person name="Wasserscheid J."/>
            <person name="Dewar K."/>
            <person name="Wiley G.B."/>
            <person name="Macmil S.L."/>
            <person name="Roe B.A."/>
            <person name="Zeller R.W."/>
            <person name="Hastings K.E."/>
            <person name="Lemaire P."/>
            <person name="Lindquist E."/>
            <person name="Endo T."/>
            <person name="Hotta K."/>
            <person name="Inaba K."/>
        </authorList>
    </citation>
    <scope>NUCLEOTIDE SEQUENCE [LARGE SCALE GENOMIC DNA]</scope>
    <source>
        <strain evidence="2">wild type</strain>
    </source>
</reference>
<name>H2XQ82_CIOIN</name>
<protein>
    <submittedName>
        <fullName evidence="2">Uncharacterized protein</fullName>
    </submittedName>
</protein>
<evidence type="ECO:0000313" key="3">
    <source>
        <dbReference type="Proteomes" id="UP000008144"/>
    </source>
</evidence>
<reference evidence="2" key="3">
    <citation type="submission" date="2025-08" db="UniProtKB">
        <authorList>
            <consortium name="Ensembl"/>
        </authorList>
    </citation>
    <scope>IDENTIFICATION</scope>
</reference>
<evidence type="ECO:0000313" key="2">
    <source>
        <dbReference type="Ensembl" id="ENSCINP00000031816.1"/>
    </source>
</evidence>